<comment type="caution">
    <text evidence="2">The sequence shown here is derived from an EMBL/GenBank/DDBJ whole genome shotgun (WGS) entry which is preliminary data.</text>
</comment>
<keyword evidence="1" id="KW-0812">Transmembrane</keyword>
<name>A0A6A6M613_HEVBR</name>
<dbReference type="InterPro" id="IPR031563">
    <property type="entry name" value="MOT1/MOT2"/>
</dbReference>
<evidence type="ECO:0000313" key="3">
    <source>
        <dbReference type="Proteomes" id="UP000467840"/>
    </source>
</evidence>
<dbReference type="Pfam" id="PF16983">
    <property type="entry name" value="MFS_MOT1"/>
    <property type="match status" value="1"/>
</dbReference>
<dbReference type="GO" id="GO:0015098">
    <property type="term" value="F:molybdate ion transmembrane transporter activity"/>
    <property type="evidence" value="ECO:0007669"/>
    <property type="project" value="InterPro"/>
</dbReference>
<dbReference type="EMBL" id="JAAGAX010000008">
    <property type="protein sequence ID" value="KAF2307696.1"/>
    <property type="molecule type" value="Genomic_DNA"/>
</dbReference>
<dbReference type="PANTHER" id="PTHR31970:SF9">
    <property type="entry name" value="MOLYBDATE TRANSPORTER 2"/>
    <property type="match status" value="1"/>
</dbReference>
<evidence type="ECO:0008006" key="4">
    <source>
        <dbReference type="Google" id="ProtNLM"/>
    </source>
</evidence>
<dbReference type="Proteomes" id="UP000467840">
    <property type="component" value="Chromosome 9"/>
</dbReference>
<evidence type="ECO:0000256" key="1">
    <source>
        <dbReference type="SAM" id="Phobius"/>
    </source>
</evidence>
<organism evidence="2 3">
    <name type="scientific">Hevea brasiliensis</name>
    <name type="common">Para rubber tree</name>
    <name type="synonym">Siphonia brasiliensis</name>
    <dbReference type="NCBI Taxonomy" id="3981"/>
    <lineage>
        <taxon>Eukaryota</taxon>
        <taxon>Viridiplantae</taxon>
        <taxon>Streptophyta</taxon>
        <taxon>Embryophyta</taxon>
        <taxon>Tracheophyta</taxon>
        <taxon>Spermatophyta</taxon>
        <taxon>Magnoliopsida</taxon>
        <taxon>eudicotyledons</taxon>
        <taxon>Gunneridae</taxon>
        <taxon>Pentapetalae</taxon>
        <taxon>rosids</taxon>
        <taxon>fabids</taxon>
        <taxon>Malpighiales</taxon>
        <taxon>Euphorbiaceae</taxon>
        <taxon>Crotonoideae</taxon>
        <taxon>Micrandreae</taxon>
        <taxon>Hevea</taxon>
    </lineage>
</organism>
<dbReference type="AlphaFoldDB" id="A0A6A6M613"/>
<keyword evidence="1" id="KW-0472">Membrane</keyword>
<evidence type="ECO:0000313" key="2">
    <source>
        <dbReference type="EMBL" id="KAF2307696.1"/>
    </source>
</evidence>
<protein>
    <recommendedName>
        <fullName evidence="4">SLC26A/SulP transporter domain-containing protein</fullName>
    </recommendedName>
</protein>
<reference evidence="2 3" key="1">
    <citation type="journal article" date="2020" name="Mol. Plant">
        <title>The Chromosome-Based Rubber Tree Genome Provides New Insights into Spurge Genome Evolution and Rubber Biosynthesis.</title>
        <authorList>
            <person name="Liu J."/>
            <person name="Shi C."/>
            <person name="Shi C.C."/>
            <person name="Li W."/>
            <person name="Zhang Q.J."/>
            <person name="Zhang Y."/>
            <person name="Li K."/>
            <person name="Lu H.F."/>
            <person name="Shi C."/>
            <person name="Zhu S.T."/>
            <person name="Xiao Z.Y."/>
            <person name="Nan H."/>
            <person name="Yue Y."/>
            <person name="Zhu X.G."/>
            <person name="Wu Y."/>
            <person name="Hong X.N."/>
            <person name="Fan G.Y."/>
            <person name="Tong Y."/>
            <person name="Zhang D."/>
            <person name="Mao C.L."/>
            <person name="Liu Y.L."/>
            <person name="Hao S.J."/>
            <person name="Liu W.Q."/>
            <person name="Lv M.Q."/>
            <person name="Zhang H.B."/>
            <person name="Liu Y."/>
            <person name="Hu-Tang G.R."/>
            <person name="Wang J.P."/>
            <person name="Wang J.H."/>
            <person name="Sun Y.H."/>
            <person name="Ni S.B."/>
            <person name="Chen W.B."/>
            <person name="Zhang X.C."/>
            <person name="Jiao Y.N."/>
            <person name="Eichler E.E."/>
            <person name="Li G.H."/>
            <person name="Liu X."/>
            <person name="Gao L.Z."/>
        </authorList>
    </citation>
    <scope>NUCLEOTIDE SEQUENCE [LARGE SCALE GENOMIC DNA]</scope>
    <source>
        <strain evidence="3">cv. GT1</strain>
        <tissue evidence="2">Leaf</tissue>
    </source>
</reference>
<keyword evidence="1" id="KW-1133">Transmembrane helix</keyword>
<feature type="transmembrane region" description="Helical" evidence="1">
    <location>
        <begin position="113"/>
        <end position="139"/>
    </location>
</feature>
<accession>A0A6A6M613</accession>
<feature type="transmembrane region" description="Helical" evidence="1">
    <location>
        <begin position="50"/>
        <end position="70"/>
    </location>
</feature>
<keyword evidence="3" id="KW-1185">Reference proteome</keyword>
<dbReference type="PANTHER" id="PTHR31970">
    <property type="match status" value="1"/>
</dbReference>
<feature type="transmembrane region" description="Helical" evidence="1">
    <location>
        <begin position="82"/>
        <end position="101"/>
    </location>
</feature>
<proteinExistence type="predicted"/>
<sequence length="141" mass="14867">MVTMRLASRDHELSATKVSVSFGVVNLAGCWSGAMPVCHGAGGLAGQYRFGARSGASVVFLVIRKLAIGLEFENSFMKILNQLPLGILGVLLLFAGIELAMASKDMNTKEQSFVMLICVAVSLTGSSAALVLGVGFYLICY</sequence>
<feature type="transmembrane region" description="Helical" evidence="1">
    <location>
        <begin position="20"/>
        <end position="38"/>
    </location>
</feature>
<gene>
    <name evidence="2" type="ORF">GH714_030886</name>
</gene>